<feature type="region of interest" description="Disordered" evidence="1">
    <location>
        <begin position="81"/>
        <end position="102"/>
    </location>
</feature>
<feature type="region of interest" description="Disordered" evidence="1">
    <location>
        <begin position="265"/>
        <end position="297"/>
    </location>
</feature>
<feature type="compositionally biased region" description="Polar residues" evidence="1">
    <location>
        <begin position="84"/>
        <end position="102"/>
    </location>
</feature>
<feature type="region of interest" description="Disordered" evidence="1">
    <location>
        <begin position="415"/>
        <end position="454"/>
    </location>
</feature>
<evidence type="ECO:0000256" key="1">
    <source>
        <dbReference type="SAM" id="MobiDB-lite"/>
    </source>
</evidence>
<dbReference type="AlphaFoldDB" id="A0A6P4F4Q1"/>
<keyword evidence="3" id="KW-1185">Reference proteome</keyword>
<evidence type="ECO:0000313" key="3">
    <source>
        <dbReference type="Proteomes" id="UP001652680"/>
    </source>
</evidence>
<dbReference type="Proteomes" id="UP001652680">
    <property type="component" value="Unassembled WGS sequence"/>
</dbReference>
<feature type="compositionally biased region" description="Basic and acidic residues" evidence="1">
    <location>
        <begin position="346"/>
        <end position="364"/>
    </location>
</feature>
<dbReference type="EnsemblMetazoa" id="XM_017129833.2">
    <property type="protein sequence ID" value="XP_016985322.1"/>
    <property type="gene ID" value="LOC108048890"/>
</dbReference>
<dbReference type="OrthoDB" id="7871476at2759"/>
<feature type="compositionally biased region" description="Polar residues" evidence="1">
    <location>
        <begin position="221"/>
        <end position="235"/>
    </location>
</feature>
<protein>
    <submittedName>
        <fullName evidence="4">Uncharacterized protein LOC108048890</fullName>
    </submittedName>
</protein>
<dbReference type="RefSeq" id="XP_016985322.1">
    <property type="nucleotide sequence ID" value="XM_017129833.1"/>
</dbReference>
<dbReference type="GeneID" id="108048890"/>
<evidence type="ECO:0000313" key="4">
    <source>
        <dbReference type="RefSeq" id="XP_016985322.1"/>
    </source>
</evidence>
<feature type="compositionally biased region" description="Basic residues" evidence="1">
    <location>
        <begin position="272"/>
        <end position="282"/>
    </location>
</feature>
<organism evidence="4">
    <name type="scientific">Drosophila rhopaloa</name>
    <name type="common">Fruit fly</name>
    <dbReference type="NCBI Taxonomy" id="1041015"/>
    <lineage>
        <taxon>Eukaryota</taxon>
        <taxon>Metazoa</taxon>
        <taxon>Ecdysozoa</taxon>
        <taxon>Arthropoda</taxon>
        <taxon>Hexapoda</taxon>
        <taxon>Insecta</taxon>
        <taxon>Pterygota</taxon>
        <taxon>Neoptera</taxon>
        <taxon>Endopterygota</taxon>
        <taxon>Diptera</taxon>
        <taxon>Brachycera</taxon>
        <taxon>Muscomorpha</taxon>
        <taxon>Ephydroidea</taxon>
        <taxon>Drosophilidae</taxon>
        <taxon>Drosophila</taxon>
        <taxon>Sophophora</taxon>
    </lineage>
</organism>
<feature type="region of interest" description="Disordered" evidence="1">
    <location>
        <begin position="346"/>
        <end position="365"/>
    </location>
</feature>
<name>A0A6P4F4Q1_DRORH</name>
<reference evidence="4" key="2">
    <citation type="submission" date="2025-04" db="UniProtKB">
        <authorList>
            <consortium name="RefSeq"/>
        </authorList>
    </citation>
    <scope>IDENTIFICATION</scope>
</reference>
<feature type="region of interest" description="Disordered" evidence="1">
    <location>
        <begin position="147"/>
        <end position="198"/>
    </location>
</feature>
<sequence>MFELYSISKNDILPENLAIKNNYDNTNGYTFENQSLSNSAVIFSNGNTSKIRVNKRSEVPKFNSVRPVLRRSERIKNQIEKRSMQSMAIQEQPTSKSSRSARLTIPTSRNCKTKRFSPPPMYFECADINGKLYKLGDLSDDMEAGTSFRRHQQKSLSQIQRPNLGTSRPRRARQPKDPINCMVASPPIPNEGLPEKEVPRRNERIQNIEERLKIPEETNPKEQNLGSLVNMQPSRSKSDRFEYSDIDKKFDKLKDISENMKLGLVFRERQQKQQHQRSRRKLGTAGPRQIGLLKKNSIKISSHPLQRDLSVIDLESLNTPKKAKEPPLLRRSARIQELKCKRESLEASLKKDKDQPMSKKEPQLKKKLAIQRESQKCCKCKTRVFPPYFECAEINGKLYKLSNVTEDLELGAAFRKQQKSQNKNTRRNLGTAGPRRAADSKKNTAKKSSATSRN</sequence>
<accession>A0A6P4F4Q1</accession>
<reference evidence="2" key="3">
    <citation type="submission" date="2025-05" db="UniProtKB">
        <authorList>
            <consortium name="EnsemblMetazoa"/>
        </authorList>
    </citation>
    <scope>IDENTIFICATION</scope>
</reference>
<feature type="compositionally biased region" description="Polar residues" evidence="1">
    <location>
        <begin position="154"/>
        <end position="166"/>
    </location>
</feature>
<feature type="region of interest" description="Disordered" evidence="1">
    <location>
        <begin position="216"/>
        <end position="239"/>
    </location>
</feature>
<reference evidence="3" key="1">
    <citation type="journal article" date="2021" name="Elife">
        <title>Highly contiguous assemblies of 101 drosophilid genomes.</title>
        <authorList>
            <person name="Kim B.Y."/>
            <person name="Wang J.R."/>
            <person name="Miller D.E."/>
            <person name="Barmina O."/>
            <person name="Delaney E."/>
            <person name="Thompson A."/>
            <person name="Comeault A.A."/>
            <person name="Peede D."/>
            <person name="D'Agostino E.R."/>
            <person name="Pelaez J."/>
            <person name="Aguilar J.M."/>
            <person name="Haji D."/>
            <person name="Matsunaga T."/>
            <person name="Armstrong E.E."/>
            <person name="Zych M."/>
            <person name="Ogawa Y."/>
            <person name="Stamenkovic-Radak M."/>
            <person name="Jelic M."/>
            <person name="Veselinovic M.S."/>
            <person name="Tanaskovic M."/>
            <person name="Eric P."/>
            <person name="Gao J.J."/>
            <person name="Katoh T.K."/>
            <person name="Toda M.J."/>
            <person name="Watabe H."/>
            <person name="Watada M."/>
            <person name="Davis J.S."/>
            <person name="Moyle L.C."/>
            <person name="Manoli G."/>
            <person name="Bertolini E."/>
            <person name="Kostal V."/>
            <person name="Hawley R.S."/>
            <person name="Takahashi A."/>
            <person name="Jones C.D."/>
            <person name="Price D.K."/>
            <person name="Whiteman N."/>
            <person name="Kopp A."/>
            <person name="Matute D.R."/>
            <person name="Petrov D.A."/>
        </authorList>
    </citation>
    <scope>NUCLEOTIDE SEQUENCE [LARGE SCALE GENOMIC DNA]</scope>
</reference>
<gene>
    <name evidence="4" type="primary">LOC108048890</name>
    <name evidence="2" type="synonym">108048890</name>
</gene>
<evidence type="ECO:0000313" key="2">
    <source>
        <dbReference type="EnsemblMetazoa" id="XP_016985322.1"/>
    </source>
</evidence>
<proteinExistence type="predicted"/>